<dbReference type="Proteomes" id="UP000092544">
    <property type="component" value="Unassembled WGS sequence"/>
</dbReference>
<dbReference type="OrthoDB" id="288554at2"/>
<dbReference type="AlphaFoldDB" id="A0A1A8TEH3"/>
<sequence length="171" mass="19071">MFSDDELSYADATKSTGETRLGEIPVPPASEIMDDPEFDTKEISKEIFEEVWTKANDNFYSDPVRKRQAIKSLPFLKGRKKRSFEKAADSFMAIANKLFSVISLSIVAVPLSAIGKNIFSDSPKISIFDIDQLQAAIVANGPILITICGVATFFGWHFRKIALNIYDLLEN</sequence>
<dbReference type="Pfam" id="PF21812">
    <property type="entry name" value="DUF6881"/>
    <property type="match status" value="1"/>
</dbReference>
<feature type="domain" description="DUF6881" evidence="2">
    <location>
        <begin position="1"/>
        <end position="55"/>
    </location>
</feature>
<evidence type="ECO:0000313" key="3">
    <source>
        <dbReference type="EMBL" id="SBS30479.1"/>
    </source>
</evidence>
<gene>
    <name evidence="3" type="ORF">MSP8886_01826</name>
</gene>
<evidence type="ECO:0000259" key="2">
    <source>
        <dbReference type="Pfam" id="PF21812"/>
    </source>
</evidence>
<protein>
    <recommendedName>
        <fullName evidence="2">DUF6881 domain-containing protein</fullName>
    </recommendedName>
</protein>
<feature type="transmembrane region" description="Helical" evidence="1">
    <location>
        <begin position="90"/>
        <end position="113"/>
    </location>
</feature>
<organism evidence="3 4">
    <name type="scientific">Marinomonas spartinae</name>
    <dbReference type="NCBI Taxonomy" id="1792290"/>
    <lineage>
        <taxon>Bacteria</taxon>
        <taxon>Pseudomonadati</taxon>
        <taxon>Pseudomonadota</taxon>
        <taxon>Gammaproteobacteria</taxon>
        <taxon>Oceanospirillales</taxon>
        <taxon>Oceanospirillaceae</taxon>
        <taxon>Marinomonas</taxon>
    </lineage>
</organism>
<dbReference type="InterPro" id="IPR049248">
    <property type="entry name" value="DUF6881"/>
</dbReference>
<name>A0A1A8TEH3_9GAMM</name>
<keyword evidence="4" id="KW-1185">Reference proteome</keyword>
<keyword evidence="1" id="KW-0812">Transmembrane</keyword>
<dbReference type="EMBL" id="FLOB01000003">
    <property type="protein sequence ID" value="SBS30479.1"/>
    <property type="molecule type" value="Genomic_DNA"/>
</dbReference>
<reference evidence="3 4" key="1">
    <citation type="submission" date="2016-06" db="EMBL/GenBank/DDBJ databases">
        <authorList>
            <person name="Kjaerup R.B."/>
            <person name="Dalgaard T.S."/>
            <person name="Juul-Madsen H.R."/>
        </authorList>
    </citation>
    <scope>NUCLEOTIDE SEQUENCE [LARGE SCALE GENOMIC DNA]</scope>
    <source>
        <strain evidence="3 4">CECT 8886</strain>
    </source>
</reference>
<accession>A0A1A8TEH3</accession>
<keyword evidence="1" id="KW-1133">Transmembrane helix</keyword>
<feature type="transmembrane region" description="Helical" evidence="1">
    <location>
        <begin position="133"/>
        <end position="156"/>
    </location>
</feature>
<evidence type="ECO:0000313" key="4">
    <source>
        <dbReference type="Proteomes" id="UP000092544"/>
    </source>
</evidence>
<keyword evidence="1" id="KW-0472">Membrane</keyword>
<proteinExistence type="predicted"/>
<evidence type="ECO:0000256" key="1">
    <source>
        <dbReference type="SAM" id="Phobius"/>
    </source>
</evidence>